<evidence type="ECO:0000256" key="7">
    <source>
        <dbReference type="ARBA" id="ARBA00022842"/>
    </source>
</evidence>
<dbReference type="PANTHER" id="PTHR43650:SF17">
    <property type="entry name" value="PYROPHOSPHATE--FRUCTOSE 6-PHOSPHATE 1-PHOSPHOTRANSFERASE SUBUNIT ALPHA 1"/>
    <property type="match status" value="1"/>
</dbReference>
<comment type="pathway">
    <text evidence="10">Carbohydrate degradation; glycolysis; D-glyceraldehyde 3-phosphate and glycerone phosphate from D-glucose: step 3/4.</text>
</comment>
<dbReference type="EMBL" id="JAVIJP010000066">
    <property type="protein sequence ID" value="KAL3621567.1"/>
    <property type="molecule type" value="Genomic_DNA"/>
</dbReference>
<dbReference type="GO" id="GO:0003872">
    <property type="term" value="F:6-phosphofructokinase activity"/>
    <property type="evidence" value="ECO:0007669"/>
    <property type="project" value="UniProtKB-UniRule"/>
</dbReference>
<dbReference type="GO" id="GO:0046872">
    <property type="term" value="F:metal ion binding"/>
    <property type="evidence" value="ECO:0007669"/>
    <property type="project" value="UniProtKB-KW"/>
</dbReference>
<comment type="caution">
    <text evidence="10">Lacks conserved residue(s) required for the propagation of feature annotation.</text>
</comment>
<dbReference type="SUPFAM" id="SSF53784">
    <property type="entry name" value="Phosphofructokinase"/>
    <property type="match status" value="1"/>
</dbReference>
<reference evidence="13" key="1">
    <citation type="journal article" date="2024" name="IScience">
        <title>Strigolactones Initiate the Formation of Haustorium-like Structures in Castilleja.</title>
        <authorList>
            <person name="Buerger M."/>
            <person name="Peterson D."/>
            <person name="Chory J."/>
        </authorList>
    </citation>
    <scope>NUCLEOTIDE SEQUENCE [LARGE SCALE GENOMIC DNA]</scope>
</reference>
<dbReference type="Proteomes" id="UP001632038">
    <property type="component" value="Unassembled WGS sequence"/>
</dbReference>
<comment type="similarity">
    <text evidence="10">Belongs to the phosphofructokinase type A (PFKA) family. PPi-dependent PFK group II subfamily. Clade 'Long' sub-subfamily.</text>
</comment>
<evidence type="ECO:0000256" key="1">
    <source>
        <dbReference type="ARBA" id="ARBA00001946"/>
    </source>
</evidence>
<protein>
    <recommendedName>
        <fullName evidence="10">Pyrophosphate--fructose 6-phosphate 1-phosphotransferase subunit alpha</fullName>
        <shortName evidence="10">PFP</shortName>
    </recommendedName>
    <alternativeName>
        <fullName evidence="10">6-phosphofructokinase, pyrophosphate dependent</fullName>
    </alternativeName>
    <alternativeName>
        <fullName evidence="10">PPi-PFK</fullName>
    </alternativeName>
    <alternativeName>
        <fullName evidence="10">Pyrophosphate-dependent 6-phosphofructose-1-kinase</fullName>
    </alternativeName>
</protein>
<dbReference type="GO" id="GO:0015979">
    <property type="term" value="P:photosynthesis"/>
    <property type="evidence" value="ECO:0007669"/>
    <property type="project" value="UniProtKB-ARBA"/>
</dbReference>
<dbReference type="NCBIfam" id="NF005482">
    <property type="entry name" value="PRK07085.1"/>
    <property type="match status" value="1"/>
</dbReference>
<evidence type="ECO:0000256" key="6">
    <source>
        <dbReference type="ARBA" id="ARBA00022777"/>
    </source>
</evidence>
<keyword evidence="6 10" id="KW-0418">Kinase</keyword>
<evidence type="ECO:0000256" key="9">
    <source>
        <dbReference type="ARBA" id="ARBA00048072"/>
    </source>
</evidence>
<evidence type="ECO:0000256" key="3">
    <source>
        <dbReference type="ARBA" id="ARBA00022533"/>
    </source>
</evidence>
<dbReference type="PRINTS" id="PR00476">
    <property type="entry name" value="PHFRCTKINASE"/>
</dbReference>
<evidence type="ECO:0000313" key="13">
    <source>
        <dbReference type="Proteomes" id="UP001632038"/>
    </source>
</evidence>
<dbReference type="NCBIfam" id="TIGR02477">
    <property type="entry name" value="PFKA_PPi"/>
    <property type="match status" value="1"/>
</dbReference>
<evidence type="ECO:0000256" key="5">
    <source>
        <dbReference type="ARBA" id="ARBA00022723"/>
    </source>
</evidence>
<comment type="caution">
    <text evidence="12">The sequence shown here is derived from an EMBL/GenBank/DDBJ whole genome shotgun (WGS) entry which is preliminary data.</text>
</comment>
<keyword evidence="13" id="KW-1185">Reference proteome</keyword>
<feature type="domain" description="Phosphofructokinase" evidence="11">
    <location>
        <begin position="88"/>
        <end position="443"/>
    </location>
</feature>
<comment type="catalytic activity">
    <reaction evidence="9">
        <text>beta-D-fructose 6-phosphate + diphosphate = beta-D-fructose 1,6-bisphosphate + phosphate + H(+)</text>
        <dbReference type="Rhea" id="RHEA:13613"/>
        <dbReference type="ChEBI" id="CHEBI:15378"/>
        <dbReference type="ChEBI" id="CHEBI:32966"/>
        <dbReference type="ChEBI" id="CHEBI:33019"/>
        <dbReference type="ChEBI" id="CHEBI:43474"/>
        <dbReference type="ChEBI" id="CHEBI:57634"/>
        <dbReference type="EC" id="2.7.1.90"/>
    </reaction>
</comment>
<sequence length="610" mass="66381">MDSDYGVARELSDLQKLRSLYKPEIPPCLQGTTVRVEFGDATTAADPTGAHTISRSFPHTYGQPIAHFLRAAAKVPEAQVITEHPPVRVGVVFCGRQSPGGHNVIWGLLEALKVHNPKSVLLGFLGGSEGLFAQKTLEVTDEVLATYKNQGGYDLLGRTQDQIRTTEQVNAALKASTSLKLDALVIIGGVTSNTDAAQLAETFAERNCSTKVVGIPVTLNGDLKNQFVEANVGFDTICKVNAQLISNVCTDALSAEKYYYFIRLMGRKASHVALECTLQSHPNMVILAEEVAASKLTLFDITKQICDAVQARGEQDKHHGVILLPEGLIESIPEVYALLQRQGLSADNISAQLSPWASALFEFLPPFIRKQLLLHPESDNSAQLSQIETEKLLAHLVETEMNKRLKEGTYKGKKFNAICHFFGYQARGSLPSKFDCDFAYVLGHIGYHIIAAGLNGYMATVTNLKNPVNKWRCGAAPITAMLSVRRYGHGHGASILGKPALHPATVDLKGKAYELLRQNSTKFLLDDVYRNPGPLQFDGPGADAKAVNLCVEDQDYMGRIKKLQEHLDKVRSIVKPGCSQDVLKAALSAMASVTDVLTIMSSSSSASTPW</sequence>
<dbReference type="Gene3D" id="3.40.50.460">
    <property type="entry name" value="Phosphofructokinase domain"/>
    <property type="match status" value="1"/>
</dbReference>
<dbReference type="GO" id="GO:0005737">
    <property type="term" value="C:cytoplasm"/>
    <property type="evidence" value="ECO:0007669"/>
    <property type="project" value="UniProtKB-SubCell"/>
</dbReference>
<comment type="activity regulation">
    <text evidence="10">Allosterically activated by fructose 2,6-bisphosphate.</text>
</comment>
<dbReference type="GO" id="GO:0047334">
    <property type="term" value="F:diphosphate-fructose-6-phosphate 1-phosphotransferase activity"/>
    <property type="evidence" value="ECO:0007669"/>
    <property type="project" value="UniProtKB-EC"/>
</dbReference>
<evidence type="ECO:0000259" key="11">
    <source>
        <dbReference type="Pfam" id="PF00365"/>
    </source>
</evidence>
<keyword evidence="7 10" id="KW-0460">Magnesium</keyword>
<evidence type="ECO:0000256" key="4">
    <source>
        <dbReference type="ARBA" id="ARBA00022679"/>
    </source>
</evidence>
<accession>A0ABD3BWB0</accession>
<keyword evidence="4 10" id="KW-0808">Transferase</keyword>
<evidence type="ECO:0000313" key="12">
    <source>
        <dbReference type="EMBL" id="KAL3621567.1"/>
    </source>
</evidence>
<comment type="cofactor">
    <cofactor evidence="1">
        <name>Mg(2+)</name>
        <dbReference type="ChEBI" id="CHEBI:18420"/>
    </cofactor>
</comment>
<dbReference type="Pfam" id="PF00365">
    <property type="entry name" value="PFK"/>
    <property type="match status" value="1"/>
</dbReference>
<gene>
    <name evidence="10" type="primary">PFP-ALPHA</name>
    <name evidence="12" type="ORF">CASFOL_036479</name>
</gene>
<dbReference type="InterPro" id="IPR011183">
    <property type="entry name" value="PfpB_PPi_PFK"/>
</dbReference>
<dbReference type="AlphaFoldDB" id="A0ABD3BWB0"/>
<dbReference type="Gene3D" id="3.40.50.450">
    <property type="match status" value="1"/>
</dbReference>
<evidence type="ECO:0000256" key="8">
    <source>
        <dbReference type="ARBA" id="ARBA00023152"/>
    </source>
</evidence>
<dbReference type="PANTHER" id="PTHR43650">
    <property type="entry name" value="PYROPHOSPHATE--FRUCTOSE 6-PHOSPHATE 1-PHOSPHOTRANSFERASE"/>
    <property type="match status" value="1"/>
</dbReference>
<keyword evidence="8 10" id="KW-0324">Glycolysis</keyword>
<keyword evidence="3 10" id="KW-0021">Allosteric enzyme</keyword>
<comment type="subcellular location">
    <subcellularLocation>
        <location evidence="10">Cytoplasm</location>
    </subcellularLocation>
</comment>
<dbReference type="InterPro" id="IPR022953">
    <property type="entry name" value="ATP_PFK"/>
</dbReference>
<dbReference type="HAMAP" id="MF_01980">
    <property type="entry name" value="Phosphofructokinase_II_Long"/>
    <property type="match status" value="1"/>
</dbReference>
<evidence type="ECO:0000256" key="10">
    <source>
        <dbReference type="HAMAP-Rule" id="MF_03185"/>
    </source>
</evidence>
<dbReference type="InterPro" id="IPR035966">
    <property type="entry name" value="PKF_sf"/>
</dbReference>
<comment type="function">
    <text evidence="10">Regulatory subunit of pyrophosphate--fructose 6-phosphate 1-phosphotransferase.</text>
</comment>
<dbReference type="InterPro" id="IPR000023">
    <property type="entry name" value="Phosphofructokinase_dom"/>
</dbReference>
<comment type="subunit">
    <text evidence="10">Tetramer of two alpha (regulatory) and two beta (catalytic) chains.</text>
</comment>
<keyword evidence="5 10" id="KW-0479">Metal-binding</keyword>
<dbReference type="PIRSF" id="PIRSF005677">
    <property type="entry name" value="PPi_PFK_PfpB"/>
    <property type="match status" value="1"/>
</dbReference>
<proteinExistence type="inferred from homology"/>
<keyword evidence="2 10" id="KW-0963">Cytoplasm</keyword>
<evidence type="ECO:0000256" key="2">
    <source>
        <dbReference type="ARBA" id="ARBA00022490"/>
    </source>
</evidence>
<dbReference type="Gene3D" id="1.10.10.480">
    <property type="entry name" value="Phosphofructokinase, domain 3"/>
    <property type="match status" value="1"/>
</dbReference>
<name>A0ABD3BWB0_9LAMI</name>
<dbReference type="FunFam" id="1.10.10.480:FF:000001">
    <property type="entry name" value="Pyrophosphate--fructose 6-phosphate 1-phosphotransferase subunit alpha"/>
    <property type="match status" value="1"/>
</dbReference>
<organism evidence="12 13">
    <name type="scientific">Castilleja foliolosa</name>
    <dbReference type="NCBI Taxonomy" id="1961234"/>
    <lineage>
        <taxon>Eukaryota</taxon>
        <taxon>Viridiplantae</taxon>
        <taxon>Streptophyta</taxon>
        <taxon>Embryophyta</taxon>
        <taxon>Tracheophyta</taxon>
        <taxon>Spermatophyta</taxon>
        <taxon>Magnoliopsida</taxon>
        <taxon>eudicotyledons</taxon>
        <taxon>Gunneridae</taxon>
        <taxon>Pentapetalae</taxon>
        <taxon>asterids</taxon>
        <taxon>lamiids</taxon>
        <taxon>Lamiales</taxon>
        <taxon>Orobanchaceae</taxon>
        <taxon>Pedicularideae</taxon>
        <taxon>Castillejinae</taxon>
        <taxon>Castilleja</taxon>
    </lineage>
</organism>